<organism evidence="2 3">
    <name type="scientific">Mycolicibacterium llatzerense</name>
    <dbReference type="NCBI Taxonomy" id="280871"/>
    <lineage>
        <taxon>Bacteria</taxon>
        <taxon>Bacillati</taxon>
        <taxon>Actinomycetota</taxon>
        <taxon>Actinomycetes</taxon>
        <taxon>Mycobacteriales</taxon>
        <taxon>Mycobacteriaceae</taxon>
        <taxon>Mycolicibacterium</taxon>
    </lineage>
</organism>
<reference evidence="2 3" key="1">
    <citation type="submission" date="2015-01" db="EMBL/GenBank/DDBJ databases">
        <title>Genome sequence of Mycobacterium llatzerense and Mycobacterium immunogenum recovered from brain abscess.</title>
        <authorList>
            <person name="Greninger A.L."/>
            <person name="Langelier C."/>
            <person name="Cunningham G."/>
            <person name="Chiu C.Y."/>
            <person name="Miller S."/>
        </authorList>
    </citation>
    <scope>NUCLEOTIDE SEQUENCE [LARGE SCALE GENOMIC DNA]</scope>
    <source>
        <strain evidence="2 3">CLUC14</strain>
    </source>
</reference>
<protein>
    <submittedName>
        <fullName evidence="2">Membrane protein</fullName>
    </submittedName>
</protein>
<keyword evidence="1" id="KW-1133">Transmembrane helix</keyword>
<keyword evidence="3" id="KW-1185">Reference proteome</keyword>
<keyword evidence="1" id="KW-0472">Membrane</keyword>
<name>A0A0D1LC70_9MYCO</name>
<comment type="caution">
    <text evidence="2">The sequence shown here is derived from an EMBL/GenBank/DDBJ whole genome shotgun (WGS) entry which is preliminary data.</text>
</comment>
<keyword evidence="1" id="KW-0812">Transmembrane</keyword>
<feature type="transmembrane region" description="Helical" evidence="1">
    <location>
        <begin position="38"/>
        <end position="60"/>
    </location>
</feature>
<dbReference type="PATRIC" id="fig|280871.6.peg.589"/>
<accession>A0A0D1LC70</accession>
<sequence length="275" mass="29639">MLVRYLKAQALVLLCGGLVGPIFLAVYFFSGQDELMKWMFWTGLLVTAIDVLVALGLAGFGQMRSAEREELEASGVLGLAEVIGIGETGTRVNDQPLVKLNLHITGPQLAPFEAQDKVLASVSRLPMITARKLVVMVNPATNKFHIDWERSALVSGMMPVRLTSEQDGRTYDLTGRAGPIMDILQILKSNGVALSGIADLRSNPAVRQQVMDVVRRATAAEREPAAAPVAAPPPVVPQPAASTAQRLQEIETLRAMGTISEAEYTAKRAQIIAEL</sequence>
<dbReference type="AlphaFoldDB" id="A0A0D1LC70"/>
<dbReference type="STRING" id="280871.TL10_02920"/>
<dbReference type="RefSeq" id="WP_043401689.1">
    <property type="nucleotide sequence ID" value="NZ_BAAARC010000007.1"/>
</dbReference>
<evidence type="ECO:0000313" key="2">
    <source>
        <dbReference type="EMBL" id="KIU18400.1"/>
    </source>
</evidence>
<evidence type="ECO:0000313" key="3">
    <source>
        <dbReference type="Proteomes" id="UP000032221"/>
    </source>
</evidence>
<proteinExistence type="predicted"/>
<dbReference type="EMBL" id="JXST01000003">
    <property type="protein sequence ID" value="KIU18400.1"/>
    <property type="molecule type" value="Genomic_DNA"/>
</dbReference>
<gene>
    <name evidence="2" type="ORF">TL10_02920</name>
</gene>
<evidence type="ECO:0000256" key="1">
    <source>
        <dbReference type="SAM" id="Phobius"/>
    </source>
</evidence>
<feature type="transmembrane region" description="Helical" evidence="1">
    <location>
        <begin position="12"/>
        <end position="32"/>
    </location>
</feature>
<dbReference type="OrthoDB" id="3748257at2"/>
<dbReference type="Proteomes" id="UP000032221">
    <property type="component" value="Unassembled WGS sequence"/>
</dbReference>